<proteinExistence type="predicted"/>
<dbReference type="Proteomes" id="UP000319731">
    <property type="component" value="Unassembled WGS sequence"/>
</dbReference>
<evidence type="ECO:0000259" key="3">
    <source>
        <dbReference type="Pfam" id="PF13359"/>
    </source>
</evidence>
<dbReference type="OrthoDB" id="5945905at2759"/>
<name>A0A507BRG4_9FUNG</name>
<comment type="cofactor">
    <cofactor evidence="1">
        <name>a divalent metal cation</name>
        <dbReference type="ChEBI" id="CHEBI:60240"/>
    </cofactor>
</comment>
<dbReference type="STRING" id="1806994.A0A507BRG4"/>
<accession>A0A507BRG4</accession>
<dbReference type="RefSeq" id="XP_031021810.1">
    <property type="nucleotide sequence ID" value="XM_031172215.1"/>
</dbReference>
<dbReference type="GeneID" id="42007512"/>
<dbReference type="Pfam" id="PF13359">
    <property type="entry name" value="DDE_Tnp_4"/>
    <property type="match status" value="1"/>
</dbReference>
<reference evidence="4 5" key="1">
    <citation type="journal article" date="2019" name="Sci. Rep.">
        <title>Comparative genomics of chytrid fungi reveal insights into the obligate biotrophic and pathogenic lifestyle of Synchytrium endobioticum.</title>
        <authorList>
            <person name="van de Vossenberg B.T.L.H."/>
            <person name="Warris S."/>
            <person name="Nguyen H.D.T."/>
            <person name="van Gent-Pelzer M.P.E."/>
            <person name="Joly D.L."/>
            <person name="van de Geest H.C."/>
            <person name="Bonants P.J.M."/>
            <person name="Smith D.S."/>
            <person name="Levesque C.A."/>
            <person name="van der Lee T.A.J."/>
        </authorList>
    </citation>
    <scope>NUCLEOTIDE SEQUENCE [LARGE SCALE GENOMIC DNA]</scope>
    <source>
        <strain evidence="4 5">JEL517</strain>
    </source>
</reference>
<protein>
    <recommendedName>
        <fullName evidence="3">DDE Tnp4 domain-containing protein</fullName>
    </recommendedName>
</protein>
<organism evidence="4 5">
    <name type="scientific">Synchytrium microbalum</name>
    <dbReference type="NCBI Taxonomy" id="1806994"/>
    <lineage>
        <taxon>Eukaryota</taxon>
        <taxon>Fungi</taxon>
        <taxon>Fungi incertae sedis</taxon>
        <taxon>Chytridiomycota</taxon>
        <taxon>Chytridiomycota incertae sedis</taxon>
        <taxon>Chytridiomycetes</taxon>
        <taxon>Synchytriales</taxon>
        <taxon>Synchytriaceae</taxon>
        <taxon>Synchytrium</taxon>
    </lineage>
</organism>
<evidence type="ECO:0000313" key="4">
    <source>
        <dbReference type="EMBL" id="TPX30031.1"/>
    </source>
</evidence>
<comment type="caution">
    <text evidence="4">The sequence shown here is derived from an EMBL/GenBank/DDBJ whole genome shotgun (WGS) entry which is preliminary data.</text>
</comment>
<evidence type="ECO:0000313" key="5">
    <source>
        <dbReference type="Proteomes" id="UP000319731"/>
    </source>
</evidence>
<keyword evidence="2" id="KW-0479">Metal-binding</keyword>
<sequence>DGPYLGKHHDAWVLHVSGLLDILEESLQFGDGRQFVLYGDPAYPVSDHLVRPFKAPHDPAHIRFNKMMSTVRIAVEWGFGMIISRWAFLDFEKNLKLLLQPVGQYYLVCGLLTNAMTCLNGNQTSTFFGINPPNLNQYFTHEASQHDAETCFHCKTYRRVRINLVCLTVCCFIQA</sequence>
<dbReference type="InterPro" id="IPR027806">
    <property type="entry name" value="HARBI1_dom"/>
</dbReference>
<evidence type="ECO:0000256" key="1">
    <source>
        <dbReference type="ARBA" id="ARBA00001968"/>
    </source>
</evidence>
<dbReference type="AlphaFoldDB" id="A0A507BRG4"/>
<dbReference type="EMBL" id="QEAO01000118">
    <property type="protein sequence ID" value="TPX30031.1"/>
    <property type="molecule type" value="Genomic_DNA"/>
</dbReference>
<gene>
    <name evidence="4" type="ORF">SmJEL517_g06289</name>
</gene>
<feature type="domain" description="DDE Tnp4" evidence="3">
    <location>
        <begin position="3"/>
        <end position="114"/>
    </location>
</feature>
<feature type="non-terminal residue" evidence="4">
    <location>
        <position position="1"/>
    </location>
</feature>
<keyword evidence="5" id="KW-1185">Reference proteome</keyword>
<dbReference type="GO" id="GO:0046872">
    <property type="term" value="F:metal ion binding"/>
    <property type="evidence" value="ECO:0007669"/>
    <property type="project" value="UniProtKB-KW"/>
</dbReference>
<evidence type="ECO:0000256" key="2">
    <source>
        <dbReference type="ARBA" id="ARBA00022723"/>
    </source>
</evidence>